<dbReference type="Proteomes" id="UP000789901">
    <property type="component" value="Unassembled WGS sequence"/>
</dbReference>
<evidence type="ECO:0000313" key="2">
    <source>
        <dbReference type="Proteomes" id="UP000789901"/>
    </source>
</evidence>
<keyword evidence="2" id="KW-1185">Reference proteome</keyword>
<accession>A0ABN7UYI0</accession>
<name>A0ABN7UYI0_GIGMA</name>
<proteinExistence type="predicted"/>
<sequence>MLIKQDYLVEETSRPIAQAKSVKQSNITTHYQQITPISDTKANELDQAILKAWVCCEFSFCTIENPFIIDLFKLAIPGYTLPSRTTLSSRLLDQETTVCERNFSTLKWIFGDKHTQLNLLQIESIAKISLSQLIDLTLPEFLSTNNSLFESATNRLSSYERVYNLENREYDPVQLAQQMINEEND</sequence>
<reference evidence="1 2" key="1">
    <citation type="submission" date="2021-06" db="EMBL/GenBank/DDBJ databases">
        <authorList>
            <person name="Kallberg Y."/>
            <person name="Tangrot J."/>
            <person name="Rosling A."/>
        </authorList>
    </citation>
    <scope>NUCLEOTIDE SEQUENCE [LARGE SCALE GENOMIC DNA]</scope>
    <source>
        <strain evidence="1 2">120-4 pot B 10/14</strain>
    </source>
</reference>
<gene>
    <name evidence="1" type="ORF">GMARGA_LOCUS11390</name>
</gene>
<dbReference type="EMBL" id="CAJVQB010006660">
    <property type="protein sequence ID" value="CAG8689020.1"/>
    <property type="molecule type" value="Genomic_DNA"/>
</dbReference>
<organism evidence="1 2">
    <name type="scientific">Gigaspora margarita</name>
    <dbReference type="NCBI Taxonomy" id="4874"/>
    <lineage>
        <taxon>Eukaryota</taxon>
        <taxon>Fungi</taxon>
        <taxon>Fungi incertae sedis</taxon>
        <taxon>Mucoromycota</taxon>
        <taxon>Glomeromycotina</taxon>
        <taxon>Glomeromycetes</taxon>
        <taxon>Diversisporales</taxon>
        <taxon>Gigasporaceae</taxon>
        <taxon>Gigaspora</taxon>
    </lineage>
</organism>
<protein>
    <submittedName>
        <fullName evidence="1">34390_t:CDS:1</fullName>
    </submittedName>
</protein>
<feature type="non-terminal residue" evidence="1">
    <location>
        <position position="185"/>
    </location>
</feature>
<evidence type="ECO:0000313" key="1">
    <source>
        <dbReference type="EMBL" id="CAG8689020.1"/>
    </source>
</evidence>
<comment type="caution">
    <text evidence="1">The sequence shown here is derived from an EMBL/GenBank/DDBJ whole genome shotgun (WGS) entry which is preliminary data.</text>
</comment>